<evidence type="ECO:0000256" key="1">
    <source>
        <dbReference type="ARBA" id="ARBA00023002"/>
    </source>
</evidence>
<feature type="domain" description="FAD-binding" evidence="3">
    <location>
        <begin position="262"/>
        <end position="327"/>
    </location>
</feature>
<protein>
    <submittedName>
        <fullName evidence="4">FAD-binding protein</fullName>
    </submittedName>
</protein>
<dbReference type="EMBL" id="APLQ01000011">
    <property type="protein sequence ID" value="ENO15910.2"/>
    <property type="molecule type" value="Genomic_DNA"/>
</dbReference>
<proteinExistence type="predicted"/>
<dbReference type="Gene3D" id="3.50.50.60">
    <property type="entry name" value="FAD/NAD(P)-binding domain"/>
    <property type="match status" value="1"/>
</dbReference>
<accession>N6W055</accession>
<gene>
    <name evidence="4" type="ORF">J057_11176</name>
</gene>
<evidence type="ECO:0000313" key="5">
    <source>
        <dbReference type="Proteomes" id="UP000013165"/>
    </source>
</evidence>
<dbReference type="eggNOG" id="COG0654">
    <property type="taxonomic scope" value="Bacteria"/>
</dbReference>
<dbReference type="InterPro" id="IPR050493">
    <property type="entry name" value="FAD-dep_Monooxygenase_BioMet"/>
</dbReference>
<dbReference type="Proteomes" id="UP000013165">
    <property type="component" value="Unassembled WGS sequence"/>
</dbReference>
<evidence type="ECO:0000256" key="2">
    <source>
        <dbReference type="ARBA" id="ARBA00023033"/>
    </source>
</evidence>
<dbReference type="GO" id="GO:0004497">
    <property type="term" value="F:monooxygenase activity"/>
    <property type="evidence" value="ECO:0007669"/>
    <property type="project" value="UniProtKB-KW"/>
</dbReference>
<dbReference type="PANTHER" id="PTHR13789">
    <property type="entry name" value="MONOOXYGENASE"/>
    <property type="match status" value="1"/>
</dbReference>
<dbReference type="PRINTS" id="PR00420">
    <property type="entry name" value="RNGMNOXGNASE"/>
</dbReference>
<dbReference type="SUPFAM" id="SSF51905">
    <property type="entry name" value="FAD/NAD(P)-binding domain"/>
    <property type="match status" value="1"/>
</dbReference>
<sequence length="368" mass="40030">MKILIVGGGIAGLSLAIALEQRGYQADIVEKYSAHSVSGTGLFLPGNATRAIAQLGLLDDTLDIAVPIKSQQILDSSGKQLSITHTEPFWGPCGPCLSLPRRALYKILLGAVRHTSPKFLTEVQAIRQFQKRCEVDFSDGRSGIYDLVVGADGINSAVRQMVFPEVAPAYVGNVCWRFIAPTLPGIEGWTVMLGNGRTLLAIPVSDTETYVYADRALNHHEAANGSMQMGSLFGEFSDPLSPLVENLSAETQIHFGRIEEISMPQWRCGRVILIGDAAHACSPSMAQGAGLAMEDALVLADSIATRPNLAAALASYTDRRRPRVEWVQKQCKARDKMRSMPRMARSSILKLFGNALYERSYTPLLAEI</sequence>
<dbReference type="InterPro" id="IPR036188">
    <property type="entry name" value="FAD/NAD-bd_sf"/>
</dbReference>
<dbReference type="PATRIC" id="fig|626887.3.peg.2241"/>
<keyword evidence="1" id="KW-0560">Oxidoreductase</keyword>
<organism evidence="4 5">
    <name type="scientific">Marinobacter nanhaiticus D15-8W</name>
    <dbReference type="NCBI Taxonomy" id="626887"/>
    <lineage>
        <taxon>Bacteria</taxon>
        <taxon>Pseudomonadati</taxon>
        <taxon>Pseudomonadota</taxon>
        <taxon>Gammaproteobacteria</taxon>
        <taxon>Pseudomonadales</taxon>
        <taxon>Marinobacteraceae</taxon>
        <taxon>Marinobacter</taxon>
    </lineage>
</organism>
<dbReference type="InterPro" id="IPR002938">
    <property type="entry name" value="FAD-bd"/>
</dbReference>
<feature type="domain" description="FAD-binding" evidence="3">
    <location>
        <begin position="2"/>
        <end position="162"/>
    </location>
</feature>
<evidence type="ECO:0000313" key="4">
    <source>
        <dbReference type="EMBL" id="ENO15910.2"/>
    </source>
</evidence>
<dbReference type="AlphaFoldDB" id="N6W055"/>
<dbReference type="HOGENOM" id="CLU_009665_19_5_6"/>
<dbReference type="Pfam" id="PF01494">
    <property type="entry name" value="FAD_binding_3"/>
    <property type="match status" value="2"/>
</dbReference>
<keyword evidence="5" id="KW-1185">Reference proteome</keyword>
<evidence type="ECO:0000259" key="3">
    <source>
        <dbReference type="Pfam" id="PF01494"/>
    </source>
</evidence>
<keyword evidence="2" id="KW-0503">Monooxygenase</keyword>
<comment type="caution">
    <text evidence="4">The sequence shown here is derived from an EMBL/GenBank/DDBJ whole genome shotgun (WGS) entry which is preliminary data.</text>
</comment>
<name>N6W055_9GAMM</name>
<dbReference type="OrthoDB" id="9782160at2"/>
<dbReference type="GO" id="GO:0071949">
    <property type="term" value="F:FAD binding"/>
    <property type="evidence" value="ECO:0007669"/>
    <property type="project" value="InterPro"/>
</dbReference>
<dbReference type="PANTHER" id="PTHR13789:SF309">
    <property type="entry name" value="PUTATIVE (AFU_ORTHOLOGUE AFUA_6G14510)-RELATED"/>
    <property type="match status" value="1"/>
</dbReference>
<dbReference type="STRING" id="626887.J057_11176"/>
<reference evidence="4 5" key="1">
    <citation type="journal article" date="2013" name="Genome Announc.">
        <title>Genome Sequence of the Polycyclic Aromatic Hydrocarbon-Degrading Bacterium Strain Marinobacter nanhaiticus D15-8WT.</title>
        <authorList>
            <person name="Cui Z."/>
            <person name="Gao W."/>
            <person name="Li Q."/>
            <person name="Xu G."/>
            <person name="Zheng L."/>
        </authorList>
    </citation>
    <scope>NUCLEOTIDE SEQUENCE [LARGE SCALE GENOMIC DNA]</scope>
    <source>
        <strain evidence="4 5">D15-8W</strain>
    </source>
</reference>